<proteinExistence type="inferred from homology"/>
<protein>
    <recommendedName>
        <fullName evidence="7">FLZ-type domain-containing protein</fullName>
    </recommendedName>
</protein>
<dbReference type="InterPro" id="IPR007650">
    <property type="entry name" value="Zf-FLZ_dom"/>
</dbReference>
<reference evidence="8 9" key="1">
    <citation type="journal article" date="2021" name="Nat. Commun.">
        <title>Incipient diploidization of the medicinal plant Perilla within 10,000 years.</title>
        <authorList>
            <person name="Zhang Y."/>
            <person name="Shen Q."/>
            <person name="Leng L."/>
            <person name="Zhang D."/>
            <person name="Chen S."/>
            <person name="Shi Y."/>
            <person name="Ning Z."/>
            <person name="Chen S."/>
        </authorList>
    </citation>
    <scope>NUCLEOTIDE SEQUENCE [LARGE SCALE GENOMIC DNA]</scope>
    <source>
        <strain evidence="9">cv. PC099</strain>
    </source>
</reference>
<accession>A0AAD4J352</accession>
<organism evidence="8 9">
    <name type="scientific">Perilla frutescens var. hirtella</name>
    <name type="common">Perilla citriodora</name>
    <name type="synonym">Perilla setoyensis</name>
    <dbReference type="NCBI Taxonomy" id="608512"/>
    <lineage>
        <taxon>Eukaryota</taxon>
        <taxon>Viridiplantae</taxon>
        <taxon>Streptophyta</taxon>
        <taxon>Embryophyta</taxon>
        <taxon>Tracheophyta</taxon>
        <taxon>Spermatophyta</taxon>
        <taxon>Magnoliopsida</taxon>
        <taxon>eudicotyledons</taxon>
        <taxon>Gunneridae</taxon>
        <taxon>Pentapetalae</taxon>
        <taxon>asterids</taxon>
        <taxon>lamiids</taxon>
        <taxon>Lamiales</taxon>
        <taxon>Lamiaceae</taxon>
        <taxon>Nepetoideae</taxon>
        <taxon>Elsholtzieae</taxon>
        <taxon>Perilla</taxon>
    </lineage>
</organism>
<evidence type="ECO:0000256" key="2">
    <source>
        <dbReference type="ARBA" id="ARBA00009374"/>
    </source>
</evidence>
<evidence type="ECO:0000256" key="3">
    <source>
        <dbReference type="ARBA" id="ARBA00022490"/>
    </source>
</evidence>
<keyword evidence="3" id="KW-0963">Cytoplasm</keyword>
<feature type="zinc finger region" description="FLZ-type" evidence="6">
    <location>
        <begin position="61"/>
        <end position="105"/>
    </location>
</feature>
<keyword evidence="9" id="KW-1185">Reference proteome</keyword>
<keyword evidence="5" id="KW-0863">Zinc-finger</keyword>
<dbReference type="GO" id="GO:0005737">
    <property type="term" value="C:cytoplasm"/>
    <property type="evidence" value="ECO:0007669"/>
    <property type="project" value="UniProtKB-SubCell"/>
</dbReference>
<keyword evidence="4" id="KW-0479">Metal-binding</keyword>
<evidence type="ECO:0000313" key="8">
    <source>
        <dbReference type="EMBL" id="KAH6826084.1"/>
    </source>
</evidence>
<gene>
    <name evidence="8" type="ORF">C2S53_001521</name>
</gene>
<name>A0AAD4J352_PERFH</name>
<dbReference type="PANTHER" id="PTHR33059">
    <property type="entry name" value="FCS-LIKE ZINC FINGER 5"/>
    <property type="match status" value="1"/>
</dbReference>
<dbReference type="PANTHER" id="PTHR33059:SF4">
    <property type="entry name" value="FCS-LIKE ZINC FINGER 5"/>
    <property type="match status" value="1"/>
</dbReference>
<dbReference type="PROSITE" id="PS51795">
    <property type="entry name" value="ZF_FLZ"/>
    <property type="match status" value="1"/>
</dbReference>
<dbReference type="EMBL" id="SDAM02000167">
    <property type="protein sequence ID" value="KAH6826084.1"/>
    <property type="molecule type" value="Genomic_DNA"/>
</dbReference>
<evidence type="ECO:0000256" key="6">
    <source>
        <dbReference type="PROSITE-ProRule" id="PRU01131"/>
    </source>
</evidence>
<evidence type="ECO:0000259" key="7">
    <source>
        <dbReference type="PROSITE" id="PS51795"/>
    </source>
</evidence>
<comment type="similarity">
    <text evidence="2">Belongs to the FLZ family.</text>
</comment>
<evidence type="ECO:0000256" key="1">
    <source>
        <dbReference type="ARBA" id="ARBA00004496"/>
    </source>
</evidence>
<comment type="subcellular location">
    <subcellularLocation>
        <location evidence="1">Cytoplasm</location>
    </subcellularLocation>
</comment>
<evidence type="ECO:0000313" key="9">
    <source>
        <dbReference type="Proteomes" id="UP001190926"/>
    </source>
</evidence>
<dbReference type="AlphaFoldDB" id="A0AAD4J352"/>
<dbReference type="Pfam" id="PF04570">
    <property type="entry name" value="zf-FLZ"/>
    <property type="match status" value="1"/>
</dbReference>
<dbReference type="Proteomes" id="UP001190926">
    <property type="component" value="Unassembled WGS sequence"/>
</dbReference>
<feature type="domain" description="FLZ-type" evidence="7">
    <location>
        <begin position="61"/>
        <end position="105"/>
    </location>
</feature>
<keyword evidence="5" id="KW-0862">Zinc</keyword>
<evidence type="ECO:0000256" key="4">
    <source>
        <dbReference type="ARBA" id="ARBA00022723"/>
    </source>
</evidence>
<sequence>MPVKRSRAENSSPYLDTSVATANSLSPVKLMKTDAETSRPKLLTVASPVNVAEYDRTKIGGFLERCHYCNKRISQDSEVFMYSNLCAFCSVECRDCRINLDRLAGKKA</sequence>
<dbReference type="GO" id="GO:0008270">
    <property type="term" value="F:zinc ion binding"/>
    <property type="evidence" value="ECO:0007669"/>
    <property type="project" value="UniProtKB-KW"/>
</dbReference>
<evidence type="ECO:0000256" key="5">
    <source>
        <dbReference type="ARBA" id="ARBA00022771"/>
    </source>
</evidence>
<comment type="caution">
    <text evidence="8">The sequence shown here is derived from an EMBL/GenBank/DDBJ whole genome shotgun (WGS) entry which is preliminary data.</text>
</comment>